<dbReference type="GO" id="GO:0009061">
    <property type="term" value="P:anaerobic respiration"/>
    <property type="evidence" value="ECO:0007669"/>
    <property type="project" value="TreeGrafter"/>
</dbReference>
<reference evidence="17 18" key="1">
    <citation type="submission" date="2016-10" db="EMBL/GenBank/DDBJ databases">
        <authorList>
            <person name="de Groot N.N."/>
        </authorList>
    </citation>
    <scope>NUCLEOTIDE SEQUENCE [LARGE SCALE GENOMIC DNA]</scope>
    <source>
        <strain evidence="17 18">DSM 15345</strain>
    </source>
</reference>
<dbReference type="OrthoDB" id="9790598at2"/>
<name>A0A1H4D3D7_9RHOB</name>
<dbReference type="GO" id="GO:0008863">
    <property type="term" value="F:formate dehydrogenase (NAD+) activity"/>
    <property type="evidence" value="ECO:0007669"/>
    <property type="project" value="InterPro"/>
</dbReference>
<keyword evidence="5" id="KW-1003">Cell membrane</keyword>
<keyword evidence="10 14" id="KW-1133">Transmembrane helix</keyword>
<dbReference type="GO" id="GO:0022904">
    <property type="term" value="P:respiratory electron transport chain"/>
    <property type="evidence" value="ECO:0007669"/>
    <property type="project" value="InterPro"/>
</dbReference>
<feature type="chain" id="PRO_5011644972" evidence="15">
    <location>
        <begin position="33"/>
        <end position="407"/>
    </location>
</feature>
<feature type="compositionally biased region" description="Basic and acidic residues" evidence="13">
    <location>
        <begin position="388"/>
        <end position="397"/>
    </location>
</feature>
<evidence type="ECO:0000259" key="16">
    <source>
        <dbReference type="Pfam" id="PF01292"/>
    </source>
</evidence>
<accession>A0A1H4D3D7</accession>
<dbReference type="InterPro" id="IPR051817">
    <property type="entry name" value="FDH_cytochrome_b556_subunit"/>
</dbReference>
<feature type="compositionally biased region" description="Polar residues" evidence="13">
    <location>
        <begin position="33"/>
        <end position="49"/>
    </location>
</feature>
<dbReference type="InterPro" id="IPR006471">
    <property type="entry name" value="Formate_DH_gsu"/>
</dbReference>
<feature type="signal peptide" evidence="15">
    <location>
        <begin position="1"/>
        <end position="32"/>
    </location>
</feature>
<evidence type="ECO:0000256" key="15">
    <source>
        <dbReference type="SAM" id="SignalP"/>
    </source>
</evidence>
<feature type="domain" description="Cytochrome b561 bacterial/Ni-hydrogenase" evidence="16">
    <location>
        <begin position="161"/>
        <end position="367"/>
    </location>
</feature>
<feature type="transmembrane region" description="Helical" evidence="14">
    <location>
        <begin position="270"/>
        <end position="291"/>
    </location>
</feature>
<dbReference type="RefSeq" id="WP_093254345.1">
    <property type="nucleotide sequence ID" value="NZ_FNQM01000009.1"/>
</dbReference>
<dbReference type="GO" id="GO:0036397">
    <property type="term" value="F:formate dehydrogenase (quinone) activity"/>
    <property type="evidence" value="ECO:0007669"/>
    <property type="project" value="TreeGrafter"/>
</dbReference>
<feature type="transmembrane region" description="Helical" evidence="14">
    <location>
        <begin position="171"/>
        <end position="189"/>
    </location>
</feature>
<feature type="transmembrane region" description="Helical" evidence="14">
    <location>
        <begin position="126"/>
        <end position="144"/>
    </location>
</feature>
<keyword evidence="15" id="KW-0732">Signal</keyword>
<evidence type="ECO:0000256" key="9">
    <source>
        <dbReference type="ARBA" id="ARBA00022982"/>
    </source>
</evidence>
<dbReference type="GO" id="GO:0009055">
    <property type="term" value="F:electron transfer activity"/>
    <property type="evidence" value="ECO:0007669"/>
    <property type="project" value="InterPro"/>
</dbReference>
<evidence type="ECO:0000256" key="4">
    <source>
        <dbReference type="ARBA" id="ARBA00022448"/>
    </source>
</evidence>
<dbReference type="Proteomes" id="UP000198703">
    <property type="component" value="Unassembled WGS sequence"/>
</dbReference>
<evidence type="ECO:0000256" key="12">
    <source>
        <dbReference type="ARBA" id="ARBA00023136"/>
    </source>
</evidence>
<dbReference type="InterPro" id="IPR016174">
    <property type="entry name" value="Di-haem_cyt_TM"/>
</dbReference>
<sequence>MRFGRNGSWAGALALALALATAALWTAPEASAQSSVRPPSNAVTNTPSEPGSAIPFDGLPSGGADPAARYEGALAPRGAASDSEMWRAVRQGETFTSQKGGAMGARLIQTEAAGWDILRNRLLPKWSLWAIGGVLALLAVFYLVRGKIRVDAGMSGREIERFKAIERFGHWLLAGSFIILALSGLNILVGRDLLLPLIGKEAFTTLTIAGKWAHNNVAWAFMLALAMTFVLWVAHNIPGKTDLKWIAVGGGLLVKGVHPPARKFNFGQKLIFWSVMILGASVSASGVALLFPFETSMFGSTFAKVHAFGLAEPLASIGLVVPASVTPMAEQQFALVWHAIVAIAMIVIIIAHIYIGSIGMQGAFAAMGSGWVDENWAREHHGLWVEEEREKAREGRGARGAAGVPAE</sequence>
<evidence type="ECO:0000256" key="2">
    <source>
        <dbReference type="ARBA" id="ARBA00004651"/>
    </source>
</evidence>
<dbReference type="Pfam" id="PF01292">
    <property type="entry name" value="Ni_hydr_CYTB"/>
    <property type="match status" value="1"/>
</dbReference>
<evidence type="ECO:0000256" key="1">
    <source>
        <dbReference type="ARBA" id="ARBA00001971"/>
    </source>
</evidence>
<protein>
    <submittedName>
        <fullName evidence="17">Formate dehydrogenase gamma subunit</fullName>
    </submittedName>
</protein>
<keyword evidence="7 14" id="KW-0812">Transmembrane</keyword>
<dbReference type="PANTHER" id="PTHR30074">
    <property type="entry name" value="FORMATE DEHYDROGENASE, NITRATE-INDUCIBLE, CYTOCHROME B556 FDN SUBUNIT"/>
    <property type="match status" value="1"/>
</dbReference>
<keyword evidence="8" id="KW-0479">Metal-binding</keyword>
<evidence type="ECO:0000256" key="8">
    <source>
        <dbReference type="ARBA" id="ARBA00022723"/>
    </source>
</evidence>
<dbReference type="SUPFAM" id="SSF81342">
    <property type="entry name" value="Transmembrane di-heme cytochromes"/>
    <property type="match status" value="1"/>
</dbReference>
<dbReference type="Gene3D" id="1.20.950.20">
    <property type="entry name" value="Transmembrane di-heme cytochromes, Chain C"/>
    <property type="match status" value="1"/>
</dbReference>
<keyword evidence="4" id="KW-0813">Transport</keyword>
<comment type="cofactor">
    <cofactor evidence="1">
        <name>heme</name>
        <dbReference type="ChEBI" id="CHEBI:30413"/>
    </cofactor>
</comment>
<keyword evidence="12 14" id="KW-0472">Membrane</keyword>
<keyword evidence="18" id="KW-1185">Reference proteome</keyword>
<keyword evidence="6" id="KW-0349">Heme</keyword>
<evidence type="ECO:0000313" key="18">
    <source>
        <dbReference type="Proteomes" id="UP000198703"/>
    </source>
</evidence>
<feature type="region of interest" description="Disordered" evidence="13">
    <location>
        <begin position="30"/>
        <end position="58"/>
    </location>
</feature>
<dbReference type="InterPro" id="IPR011577">
    <property type="entry name" value="Cyt_b561_bac/Ni-Hgenase"/>
</dbReference>
<dbReference type="EMBL" id="FNQM01000009">
    <property type="protein sequence ID" value="SEA66959.1"/>
    <property type="molecule type" value="Genomic_DNA"/>
</dbReference>
<dbReference type="GO" id="GO:0046872">
    <property type="term" value="F:metal ion binding"/>
    <property type="evidence" value="ECO:0007669"/>
    <property type="project" value="UniProtKB-KW"/>
</dbReference>
<evidence type="ECO:0000256" key="14">
    <source>
        <dbReference type="SAM" id="Phobius"/>
    </source>
</evidence>
<comment type="similarity">
    <text evidence="3">Belongs to the formate dehydrogenase gamma subunit family.</text>
</comment>
<dbReference type="STRING" id="89524.SAMN05444370_10910"/>
<dbReference type="NCBIfam" id="TIGR01583">
    <property type="entry name" value="formate-DH-gamm"/>
    <property type="match status" value="1"/>
</dbReference>
<dbReference type="GO" id="GO:0005886">
    <property type="term" value="C:plasma membrane"/>
    <property type="evidence" value="ECO:0007669"/>
    <property type="project" value="UniProtKB-SubCell"/>
</dbReference>
<gene>
    <name evidence="17" type="ORF">SAMN05444370_10910</name>
</gene>
<evidence type="ECO:0000256" key="7">
    <source>
        <dbReference type="ARBA" id="ARBA00022692"/>
    </source>
</evidence>
<feature type="region of interest" description="Disordered" evidence="13">
    <location>
        <begin position="388"/>
        <end position="407"/>
    </location>
</feature>
<keyword evidence="9" id="KW-0249">Electron transport</keyword>
<evidence type="ECO:0000256" key="6">
    <source>
        <dbReference type="ARBA" id="ARBA00022617"/>
    </source>
</evidence>
<feature type="transmembrane region" description="Helical" evidence="14">
    <location>
        <begin position="335"/>
        <end position="355"/>
    </location>
</feature>
<dbReference type="GO" id="GO:0009326">
    <property type="term" value="C:formate dehydrogenase complex"/>
    <property type="evidence" value="ECO:0007669"/>
    <property type="project" value="InterPro"/>
</dbReference>
<feature type="transmembrane region" description="Helical" evidence="14">
    <location>
        <begin position="217"/>
        <end position="234"/>
    </location>
</feature>
<evidence type="ECO:0000256" key="13">
    <source>
        <dbReference type="SAM" id="MobiDB-lite"/>
    </source>
</evidence>
<evidence type="ECO:0000256" key="10">
    <source>
        <dbReference type="ARBA" id="ARBA00022989"/>
    </source>
</evidence>
<evidence type="ECO:0000256" key="11">
    <source>
        <dbReference type="ARBA" id="ARBA00023004"/>
    </source>
</evidence>
<evidence type="ECO:0000313" key="17">
    <source>
        <dbReference type="EMBL" id="SEA66959.1"/>
    </source>
</evidence>
<comment type="subcellular location">
    <subcellularLocation>
        <location evidence="2">Cell membrane</location>
        <topology evidence="2">Multi-pass membrane protein</topology>
    </subcellularLocation>
</comment>
<keyword evidence="11" id="KW-0408">Iron</keyword>
<dbReference type="AlphaFoldDB" id="A0A1H4D3D7"/>
<dbReference type="PANTHER" id="PTHR30074:SF6">
    <property type="entry name" value="FORMATE DEHYDROGENASE GAMMA SUBUNIT"/>
    <property type="match status" value="1"/>
</dbReference>
<proteinExistence type="inferred from homology"/>
<dbReference type="GO" id="GO:0015944">
    <property type="term" value="P:formate oxidation"/>
    <property type="evidence" value="ECO:0007669"/>
    <property type="project" value="TreeGrafter"/>
</dbReference>
<evidence type="ECO:0000256" key="5">
    <source>
        <dbReference type="ARBA" id="ARBA00022475"/>
    </source>
</evidence>
<organism evidence="17 18">
    <name type="scientific">Rubrimonas cliftonensis</name>
    <dbReference type="NCBI Taxonomy" id="89524"/>
    <lineage>
        <taxon>Bacteria</taxon>
        <taxon>Pseudomonadati</taxon>
        <taxon>Pseudomonadota</taxon>
        <taxon>Alphaproteobacteria</taxon>
        <taxon>Rhodobacterales</taxon>
        <taxon>Paracoccaceae</taxon>
        <taxon>Rubrimonas</taxon>
    </lineage>
</organism>
<evidence type="ECO:0000256" key="3">
    <source>
        <dbReference type="ARBA" id="ARBA00010747"/>
    </source>
</evidence>